<dbReference type="SUPFAM" id="SSF52833">
    <property type="entry name" value="Thioredoxin-like"/>
    <property type="match status" value="1"/>
</dbReference>
<dbReference type="InterPro" id="IPR004045">
    <property type="entry name" value="Glutathione_S-Trfase_N"/>
</dbReference>
<dbReference type="SFLD" id="SFLDS00019">
    <property type="entry name" value="Glutathione_Transferase_(cytos"/>
    <property type="match status" value="1"/>
</dbReference>
<evidence type="ECO:0000259" key="6">
    <source>
        <dbReference type="PROSITE" id="PS50405"/>
    </source>
</evidence>
<dbReference type="InterPro" id="IPR045073">
    <property type="entry name" value="Omega/Tau-like"/>
</dbReference>
<dbReference type="Gene3D" id="1.20.1050.10">
    <property type="match status" value="1"/>
</dbReference>
<dbReference type="PANTHER" id="PTHR11260">
    <property type="entry name" value="GLUTATHIONE S-TRANSFERASE, GST, SUPERFAMILY, GST DOMAIN CONTAINING"/>
    <property type="match status" value="1"/>
</dbReference>
<dbReference type="AlphaFoldDB" id="A0A2C9V9M0"/>
<organism evidence="7 8">
    <name type="scientific">Manihot esculenta</name>
    <name type="common">Cassava</name>
    <name type="synonym">Jatropha manihot</name>
    <dbReference type="NCBI Taxonomy" id="3983"/>
    <lineage>
        <taxon>Eukaryota</taxon>
        <taxon>Viridiplantae</taxon>
        <taxon>Streptophyta</taxon>
        <taxon>Embryophyta</taxon>
        <taxon>Tracheophyta</taxon>
        <taxon>Spermatophyta</taxon>
        <taxon>Magnoliopsida</taxon>
        <taxon>eudicotyledons</taxon>
        <taxon>Gunneridae</taxon>
        <taxon>Pentapetalae</taxon>
        <taxon>rosids</taxon>
        <taxon>fabids</taxon>
        <taxon>Malpighiales</taxon>
        <taxon>Euphorbiaceae</taxon>
        <taxon>Crotonoideae</taxon>
        <taxon>Manihoteae</taxon>
        <taxon>Manihot</taxon>
    </lineage>
</organism>
<evidence type="ECO:0000259" key="5">
    <source>
        <dbReference type="PROSITE" id="PS50404"/>
    </source>
</evidence>
<dbReference type="PANTHER" id="PTHR11260:SF676">
    <property type="entry name" value="GLUTATHIONE S-TRANSFERASE U8"/>
    <property type="match status" value="1"/>
</dbReference>
<evidence type="ECO:0000313" key="7">
    <source>
        <dbReference type="EMBL" id="OAY41404.1"/>
    </source>
</evidence>
<dbReference type="InterPro" id="IPR036249">
    <property type="entry name" value="Thioredoxin-like_sf"/>
</dbReference>
<dbReference type="EC" id="2.5.1.18" evidence="1"/>
<dbReference type="STRING" id="3983.A0A2C9V9M0"/>
<dbReference type="OrthoDB" id="4951845at2759"/>
<dbReference type="InterPro" id="IPR045074">
    <property type="entry name" value="GST_C_Tau"/>
</dbReference>
<evidence type="ECO:0000313" key="8">
    <source>
        <dbReference type="Proteomes" id="UP000091857"/>
    </source>
</evidence>
<evidence type="ECO:0000256" key="4">
    <source>
        <dbReference type="RuleBase" id="RU003494"/>
    </source>
</evidence>
<dbReference type="InterPro" id="IPR036282">
    <property type="entry name" value="Glutathione-S-Trfase_C_sf"/>
</dbReference>
<feature type="domain" description="GST C-terminal" evidence="6">
    <location>
        <begin position="86"/>
        <end position="209"/>
    </location>
</feature>
<dbReference type="InterPro" id="IPR010987">
    <property type="entry name" value="Glutathione-S-Trfase_C-like"/>
</dbReference>
<dbReference type="GO" id="GO:0004364">
    <property type="term" value="F:glutathione transferase activity"/>
    <property type="evidence" value="ECO:0000318"/>
    <property type="project" value="GO_Central"/>
</dbReference>
<proteinExistence type="inferred from homology"/>
<dbReference type="Gramene" id="Manes.09G098900.1.v8.1">
    <property type="protein sequence ID" value="Manes.09G098900.1.v8.1.CDS"/>
    <property type="gene ID" value="Manes.09G098900.v8.1"/>
</dbReference>
<comment type="similarity">
    <text evidence="4">Belongs to the GST superfamily.</text>
</comment>
<reference evidence="8" key="1">
    <citation type="journal article" date="2016" name="Nat. Biotechnol.">
        <title>Sequencing wild and cultivated cassava and related species reveals extensive interspecific hybridization and genetic diversity.</title>
        <authorList>
            <person name="Bredeson J.V."/>
            <person name="Lyons J.B."/>
            <person name="Prochnik S.E."/>
            <person name="Wu G.A."/>
            <person name="Ha C.M."/>
            <person name="Edsinger-Gonzales E."/>
            <person name="Grimwood J."/>
            <person name="Schmutz J."/>
            <person name="Rabbi I.Y."/>
            <person name="Egesi C."/>
            <person name="Nauluvula P."/>
            <person name="Lebot V."/>
            <person name="Ndunguru J."/>
            <person name="Mkamilo G."/>
            <person name="Bart R.S."/>
            <person name="Setter T.L."/>
            <person name="Gleadow R.M."/>
            <person name="Kulakow P."/>
            <person name="Ferguson M.E."/>
            <person name="Rounsley S."/>
            <person name="Rokhsar D.S."/>
        </authorList>
    </citation>
    <scope>NUCLEOTIDE SEQUENCE [LARGE SCALE GENOMIC DNA]</scope>
    <source>
        <strain evidence="8">cv. AM560-2</strain>
    </source>
</reference>
<feature type="domain" description="GST N-terminal" evidence="5">
    <location>
        <begin position="2"/>
        <end position="81"/>
    </location>
</feature>
<comment type="caution">
    <text evidence="7">The sequence shown here is derived from an EMBL/GenBank/DDBJ whole genome shotgun (WGS) entry which is preliminary data.</text>
</comment>
<dbReference type="FunFam" id="1.20.1050.10:FF:000012">
    <property type="entry name" value="Tau class glutathione S-transferase"/>
    <property type="match status" value="1"/>
</dbReference>
<dbReference type="EMBL" id="CM004395">
    <property type="protein sequence ID" value="OAY41404.1"/>
    <property type="molecule type" value="Genomic_DNA"/>
</dbReference>
<gene>
    <name evidence="7" type="ORF">MANES_09G098900v8</name>
</gene>
<dbReference type="SFLD" id="SFLDG00358">
    <property type="entry name" value="Main_(cytGST)"/>
    <property type="match status" value="1"/>
</dbReference>
<protein>
    <recommendedName>
        <fullName evidence="1">glutathione transferase</fullName>
        <ecNumber evidence="1">2.5.1.18</ecNumber>
    </recommendedName>
</protein>
<dbReference type="GO" id="GO:0005737">
    <property type="term" value="C:cytoplasm"/>
    <property type="evidence" value="ECO:0000318"/>
    <property type="project" value="GO_Central"/>
</dbReference>
<evidence type="ECO:0000256" key="2">
    <source>
        <dbReference type="ARBA" id="ARBA00022679"/>
    </source>
</evidence>
<dbReference type="InterPro" id="IPR004046">
    <property type="entry name" value="GST_C"/>
</dbReference>
<dbReference type="InterPro" id="IPR040079">
    <property type="entry name" value="Glutathione_S-Trfase"/>
</dbReference>
<dbReference type="GO" id="GO:0006749">
    <property type="term" value="P:glutathione metabolic process"/>
    <property type="evidence" value="ECO:0000318"/>
    <property type="project" value="GO_Central"/>
</dbReference>
<dbReference type="Pfam" id="PF00043">
    <property type="entry name" value="GST_C"/>
    <property type="match status" value="1"/>
</dbReference>
<dbReference type="SFLD" id="SFLDG01152">
    <property type="entry name" value="Main.3:_Omega-_and_Tau-like"/>
    <property type="match status" value="1"/>
</dbReference>
<accession>A0A2C9V9M0</accession>
<dbReference type="CDD" id="cd03058">
    <property type="entry name" value="GST_N_Tau"/>
    <property type="match status" value="1"/>
</dbReference>
<evidence type="ECO:0000256" key="1">
    <source>
        <dbReference type="ARBA" id="ARBA00012452"/>
    </source>
</evidence>
<comment type="catalytic activity">
    <reaction evidence="3">
        <text>RX + glutathione = an S-substituted glutathione + a halide anion + H(+)</text>
        <dbReference type="Rhea" id="RHEA:16437"/>
        <dbReference type="ChEBI" id="CHEBI:15378"/>
        <dbReference type="ChEBI" id="CHEBI:16042"/>
        <dbReference type="ChEBI" id="CHEBI:17792"/>
        <dbReference type="ChEBI" id="CHEBI:57925"/>
        <dbReference type="ChEBI" id="CHEBI:90779"/>
        <dbReference type="EC" id="2.5.1.18"/>
    </reaction>
</comment>
<dbReference type="SUPFAM" id="SSF47616">
    <property type="entry name" value="GST C-terminal domain-like"/>
    <property type="match status" value="1"/>
</dbReference>
<dbReference type="CDD" id="cd03185">
    <property type="entry name" value="GST_C_Tau"/>
    <property type="match status" value="1"/>
</dbReference>
<dbReference type="Proteomes" id="UP000091857">
    <property type="component" value="Chromosome 9"/>
</dbReference>
<sequence length="217" mass="24922">MGEVKLLASWSSPFSRRVEMALKIKGIDYEYIEQDLSNKSPLLLQSNPVHKKVPVLIHNGKPIAESLVILEYIDETWETNPIFPKDPYEKAMARFWAKFIDEQCNHAVWQITCSKDKEKEKAVEESIGHLKTLENELKDKKFFGGETIGVVDIVANIIGFWLEALQEALRIELLTRERFPILSKWIDEYVSCNIVKENLPPRDKLVAAFRAILNAPA</sequence>
<keyword evidence="2" id="KW-0808">Transferase</keyword>
<dbReference type="FunFam" id="3.40.30.10:FF:000014">
    <property type="entry name" value="Tau class glutathione S-transferase"/>
    <property type="match status" value="1"/>
</dbReference>
<dbReference type="Gene3D" id="3.40.30.10">
    <property type="entry name" value="Glutaredoxin"/>
    <property type="match status" value="1"/>
</dbReference>
<dbReference type="OMA" id="IWLRTIQ"/>
<dbReference type="PROSITE" id="PS50404">
    <property type="entry name" value="GST_NTER"/>
    <property type="match status" value="1"/>
</dbReference>
<name>A0A2C9V9M0_MANES</name>
<dbReference type="Pfam" id="PF02798">
    <property type="entry name" value="GST_N"/>
    <property type="match status" value="1"/>
</dbReference>
<evidence type="ECO:0000256" key="3">
    <source>
        <dbReference type="ARBA" id="ARBA00047960"/>
    </source>
</evidence>
<dbReference type="PROSITE" id="PS50405">
    <property type="entry name" value="GST_CTER"/>
    <property type="match status" value="1"/>
</dbReference>
<keyword evidence="8" id="KW-1185">Reference proteome</keyword>